<dbReference type="Gene3D" id="3.20.20.140">
    <property type="entry name" value="Metal-dependent hydrolases"/>
    <property type="match status" value="1"/>
</dbReference>
<dbReference type="EMBL" id="JAWDGP010000900">
    <property type="protein sequence ID" value="KAK3796213.1"/>
    <property type="molecule type" value="Genomic_DNA"/>
</dbReference>
<protein>
    <submittedName>
        <fullName evidence="1">Uncharacterized protein</fullName>
    </submittedName>
</protein>
<dbReference type="SUPFAM" id="SSF51556">
    <property type="entry name" value="Metallo-dependent hydrolases"/>
    <property type="match status" value="1"/>
</dbReference>
<name>A0AAE1E7Y2_9GAST</name>
<dbReference type="InterPro" id="IPR032466">
    <property type="entry name" value="Metal_Hydrolase"/>
</dbReference>
<gene>
    <name evidence="1" type="ORF">RRG08_006784</name>
</gene>
<comment type="caution">
    <text evidence="1">The sequence shown here is derived from an EMBL/GenBank/DDBJ whole genome shotgun (WGS) entry which is preliminary data.</text>
</comment>
<reference evidence="1" key="1">
    <citation type="journal article" date="2023" name="G3 (Bethesda)">
        <title>A reference genome for the long-term kleptoplast-retaining sea slug Elysia crispata morphotype clarki.</title>
        <authorList>
            <person name="Eastman K.E."/>
            <person name="Pendleton A.L."/>
            <person name="Shaikh M.A."/>
            <person name="Suttiyut T."/>
            <person name="Ogas R."/>
            <person name="Tomko P."/>
            <person name="Gavelis G."/>
            <person name="Widhalm J.R."/>
            <person name="Wisecaver J.H."/>
        </authorList>
    </citation>
    <scope>NUCLEOTIDE SEQUENCE</scope>
    <source>
        <strain evidence="1">ECLA1</strain>
    </source>
</reference>
<dbReference type="Proteomes" id="UP001283361">
    <property type="component" value="Unassembled WGS sequence"/>
</dbReference>
<keyword evidence="2" id="KW-1185">Reference proteome</keyword>
<proteinExistence type="predicted"/>
<evidence type="ECO:0000313" key="1">
    <source>
        <dbReference type="EMBL" id="KAK3796213.1"/>
    </source>
</evidence>
<dbReference type="AlphaFoldDB" id="A0AAE1E7Y2"/>
<evidence type="ECO:0000313" key="2">
    <source>
        <dbReference type="Proteomes" id="UP001283361"/>
    </source>
</evidence>
<accession>A0AAE1E7Y2</accession>
<sequence length="352" mass="37873">MKRAIWKGVKGETAVVIVDLEVNAVVAVAKAVHVNLAEATPGASSSSAIAAQVVADKATAISTSPTSSAIAGAVSQLLPRAIFRRGGSSTSVTSREGNNVRAGKQTISSATGKPEVSVDDKLWTLIVSPSSIGSALQVSSRRNFLCWTGKSTEVPETTTGPNFFGVYNESLCIIGMFPGMHYGYARHVPPHREGGCLSLMWTGLISGCPPLHFTGSYAYAVAATPRRSPQRESPTGLKVFDEHFHIDCMMGRKAMVSCMIRKPLKRKTGRAGSGDQVYFHGLELLHQYIPREQQIRLHCFSGGFAMWKALFSYIYASCSGLVRGFNDQHVPGLRGVPGNRLLLETDALYLPT</sequence>
<organism evidence="1 2">
    <name type="scientific">Elysia crispata</name>
    <name type="common">lettuce slug</name>
    <dbReference type="NCBI Taxonomy" id="231223"/>
    <lineage>
        <taxon>Eukaryota</taxon>
        <taxon>Metazoa</taxon>
        <taxon>Spiralia</taxon>
        <taxon>Lophotrochozoa</taxon>
        <taxon>Mollusca</taxon>
        <taxon>Gastropoda</taxon>
        <taxon>Heterobranchia</taxon>
        <taxon>Euthyneura</taxon>
        <taxon>Panpulmonata</taxon>
        <taxon>Sacoglossa</taxon>
        <taxon>Placobranchoidea</taxon>
        <taxon>Plakobranchidae</taxon>
        <taxon>Elysia</taxon>
    </lineage>
</organism>